<reference evidence="2" key="2">
    <citation type="submission" date="2020-09" db="EMBL/GenBank/DDBJ databases">
        <authorList>
            <person name="Sun Q."/>
            <person name="Zhou Y."/>
        </authorList>
    </citation>
    <scope>NUCLEOTIDE SEQUENCE</scope>
    <source>
        <strain evidence="2">CGMCC 1.15290</strain>
    </source>
</reference>
<dbReference type="AlphaFoldDB" id="A0A917MWM1"/>
<dbReference type="GO" id="GO:0030288">
    <property type="term" value="C:outer membrane-bounded periplasmic space"/>
    <property type="evidence" value="ECO:0007669"/>
    <property type="project" value="TreeGrafter"/>
</dbReference>
<dbReference type="Proteomes" id="UP000627292">
    <property type="component" value="Unassembled WGS sequence"/>
</dbReference>
<dbReference type="InterPro" id="IPR005151">
    <property type="entry name" value="Tail-specific_protease"/>
</dbReference>
<dbReference type="EMBL" id="BMIB01000003">
    <property type="protein sequence ID" value="GGH71090.1"/>
    <property type="molecule type" value="Genomic_DNA"/>
</dbReference>
<dbReference type="PANTHER" id="PTHR32060">
    <property type="entry name" value="TAIL-SPECIFIC PROTEASE"/>
    <property type="match status" value="1"/>
</dbReference>
<dbReference type="SUPFAM" id="SSF52096">
    <property type="entry name" value="ClpP/crotonase"/>
    <property type="match status" value="1"/>
</dbReference>
<accession>A0A917MWM1</accession>
<dbReference type="SMART" id="SM00245">
    <property type="entry name" value="TSPc"/>
    <property type="match status" value="1"/>
</dbReference>
<dbReference type="GO" id="GO:0008236">
    <property type="term" value="F:serine-type peptidase activity"/>
    <property type="evidence" value="ECO:0007669"/>
    <property type="project" value="InterPro"/>
</dbReference>
<dbReference type="InterPro" id="IPR029045">
    <property type="entry name" value="ClpP/crotonase-like_dom_sf"/>
</dbReference>
<proteinExistence type="predicted"/>
<reference evidence="2" key="1">
    <citation type="journal article" date="2014" name="Int. J. Syst. Evol. Microbiol.">
        <title>Complete genome sequence of Corynebacterium casei LMG S-19264T (=DSM 44701T), isolated from a smear-ripened cheese.</title>
        <authorList>
            <consortium name="US DOE Joint Genome Institute (JGI-PGF)"/>
            <person name="Walter F."/>
            <person name="Albersmeier A."/>
            <person name="Kalinowski J."/>
            <person name="Ruckert C."/>
        </authorList>
    </citation>
    <scope>NUCLEOTIDE SEQUENCE</scope>
    <source>
        <strain evidence="2">CGMCC 1.15290</strain>
    </source>
</reference>
<protein>
    <submittedName>
        <fullName evidence="2">Peptidase S41</fullName>
    </submittedName>
</protein>
<dbReference type="GO" id="GO:0006508">
    <property type="term" value="P:proteolysis"/>
    <property type="evidence" value="ECO:0007669"/>
    <property type="project" value="InterPro"/>
</dbReference>
<dbReference type="GO" id="GO:0004175">
    <property type="term" value="F:endopeptidase activity"/>
    <property type="evidence" value="ECO:0007669"/>
    <property type="project" value="TreeGrafter"/>
</dbReference>
<organism evidence="2 3">
    <name type="scientific">Filimonas zeae</name>
    <dbReference type="NCBI Taxonomy" id="1737353"/>
    <lineage>
        <taxon>Bacteria</taxon>
        <taxon>Pseudomonadati</taxon>
        <taxon>Bacteroidota</taxon>
        <taxon>Chitinophagia</taxon>
        <taxon>Chitinophagales</taxon>
        <taxon>Chitinophagaceae</taxon>
        <taxon>Filimonas</taxon>
    </lineage>
</organism>
<keyword evidence="3" id="KW-1185">Reference proteome</keyword>
<evidence type="ECO:0000259" key="1">
    <source>
        <dbReference type="SMART" id="SM00245"/>
    </source>
</evidence>
<dbReference type="PANTHER" id="PTHR32060:SF30">
    <property type="entry name" value="CARBOXY-TERMINAL PROCESSING PROTEASE CTPA"/>
    <property type="match status" value="1"/>
</dbReference>
<sequence length="449" mass="50512">MFSAPAIQQLLSDTYQELVWKHPGTYRYTQKAVFDRYVDSLKSTITDSLSELEVYRKLKPFIARVRCLHTDVSLPQSYTDSLNQLPDLLPLQVELINGHLYISRNFSGDSTIHMGSEIVAINGRPVDSLLAEILPAIATDGYNETLPARAVYHLFPLLYRNLIQLTDSYKIEVRLGGIKYRYTMAGKSYTALAGNGFLKEPVPEKQLAFTVQNNTGFLTVHSFAASDIKAAGQKFSSFMKKTFTTLEEQHIPDLVVDLRDNTGGSDANAALFCRYFFDTAFRYWDRIVVTDSIAREVKGIVKLFYRKPVYKNGEWLWLKGRLTREFDFYKVQRPAPHNYKGRVYVLINGFCMSSCADVAAILSHHHKAVFFGEETGGGYQGNSSGMMPHTSLAPTRLQLTVPLQGYYNAVAADKNYGHGTLPDVPVQAGASEKDATMEVVLQHIRQRGK</sequence>
<dbReference type="Pfam" id="PF03572">
    <property type="entry name" value="Peptidase_S41"/>
    <property type="match status" value="1"/>
</dbReference>
<gene>
    <name evidence="2" type="ORF">GCM10011379_30070</name>
</gene>
<dbReference type="GO" id="GO:0007165">
    <property type="term" value="P:signal transduction"/>
    <property type="evidence" value="ECO:0007669"/>
    <property type="project" value="TreeGrafter"/>
</dbReference>
<evidence type="ECO:0000313" key="3">
    <source>
        <dbReference type="Proteomes" id="UP000627292"/>
    </source>
</evidence>
<name>A0A917MWM1_9BACT</name>
<evidence type="ECO:0000313" key="2">
    <source>
        <dbReference type="EMBL" id="GGH71090.1"/>
    </source>
</evidence>
<dbReference type="Gene3D" id="3.90.226.10">
    <property type="entry name" value="2-enoyl-CoA Hydratase, Chain A, domain 1"/>
    <property type="match status" value="1"/>
</dbReference>
<feature type="domain" description="Tail specific protease" evidence="1">
    <location>
        <begin position="194"/>
        <end position="427"/>
    </location>
</feature>
<comment type="caution">
    <text evidence="2">The sequence shown here is derived from an EMBL/GenBank/DDBJ whole genome shotgun (WGS) entry which is preliminary data.</text>
</comment>